<dbReference type="SUPFAM" id="SSF54980">
    <property type="entry name" value="EF-G C-terminal domain-like"/>
    <property type="match status" value="1"/>
</dbReference>
<dbReference type="InterPro" id="IPR036956">
    <property type="entry name" value="Impact_N_sf"/>
</dbReference>
<dbReference type="InterPro" id="IPR001498">
    <property type="entry name" value="Impact_N"/>
</dbReference>
<dbReference type="InterPro" id="IPR020568">
    <property type="entry name" value="Ribosomal_Su5_D2-typ_SF"/>
</dbReference>
<protein>
    <submittedName>
        <fullName evidence="3">IMPACT family protein</fullName>
    </submittedName>
</protein>
<dbReference type="GO" id="GO:0005737">
    <property type="term" value="C:cytoplasm"/>
    <property type="evidence" value="ECO:0007669"/>
    <property type="project" value="TreeGrafter"/>
</dbReference>
<accession>A0A948W6R6</accession>
<gene>
    <name evidence="3" type="ORF">KJ970_10810</name>
</gene>
<dbReference type="PANTHER" id="PTHR16301:SF20">
    <property type="entry name" value="IMPACT FAMILY MEMBER YIGZ"/>
    <property type="match status" value="1"/>
</dbReference>
<dbReference type="GO" id="GO:0006446">
    <property type="term" value="P:regulation of translational initiation"/>
    <property type="evidence" value="ECO:0007669"/>
    <property type="project" value="TreeGrafter"/>
</dbReference>
<comment type="caution">
    <text evidence="3">The sequence shown here is derived from an EMBL/GenBank/DDBJ whole genome shotgun (WGS) entry which is preliminary data.</text>
</comment>
<reference evidence="3" key="1">
    <citation type="submission" date="2021-05" db="EMBL/GenBank/DDBJ databases">
        <title>Energy efficiency and biological interactions define the core microbiome of deep oligotrophic groundwater.</title>
        <authorList>
            <person name="Mehrshad M."/>
            <person name="Lopez-Fernandez M."/>
            <person name="Bell E."/>
            <person name="Bernier-Latmani R."/>
            <person name="Bertilsson S."/>
            <person name="Dopson M."/>
        </authorList>
    </citation>
    <scope>NUCLEOTIDE SEQUENCE</scope>
    <source>
        <strain evidence="3">Modern_marine.mb.64</strain>
    </source>
</reference>
<dbReference type="InterPro" id="IPR035647">
    <property type="entry name" value="EFG_III/V"/>
</dbReference>
<dbReference type="PANTHER" id="PTHR16301">
    <property type="entry name" value="IMPACT-RELATED"/>
    <property type="match status" value="1"/>
</dbReference>
<evidence type="ECO:0000256" key="1">
    <source>
        <dbReference type="ARBA" id="ARBA00007665"/>
    </source>
</evidence>
<dbReference type="InterPro" id="IPR023582">
    <property type="entry name" value="Impact"/>
</dbReference>
<evidence type="ECO:0000313" key="4">
    <source>
        <dbReference type="Proteomes" id="UP000777784"/>
    </source>
</evidence>
<organism evidence="3 4">
    <name type="scientific">Eiseniibacteriota bacterium</name>
    <dbReference type="NCBI Taxonomy" id="2212470"/>
    <lineage>
        <taxon>Bacteria</taxon>
        <taxon>Candidatus Eiseniibacteriota</taxon>
    </lineage>
</organism>
<dbReference type="AlphaFoldDB" id="A0A948W6R6"/>
<comment type="similarity">
    <text evidence="1">Belongs to the IMPACT family.</text>
</comment>
<feature type="domain" description="Impact N-terminal" evidence="2">
    <location>
        <begin position="17"/>
        <end position="124"/>
    </location>
</feature>
<dbReference type="EMBL" id="JAHJDP010000061">
    <property type="protein sequence ID" value="MBU2691405.1"/>
    <property type="molecule type" value="Genomic_DNA"/>
</dbReference>
<evidence type="ECO:0000259" key="2">
    <source>
        <dbReference type="Pfam" id="PF01205"/>
    </source>
</evidence>
<evidence type="ECO:0000313" key="3">
    <source>
        <dbReference type="EMBL" id="MBU2691405.1"/>
    </source>
</evidence>
<dbReference type="Proteomes" id="UP000777784">
    <property type="component" value="Unassembled WGS sequence"/>
</dbReference>
<proteinExistence type="inferred from homology"/>
<sequence length="204" mass="21998">MRLRTLAGEGFSQNLIKGSRFCGMAAPITDPSDLEAMIARARADWPQANHHTYAYRLRDASGQILYRSSDDGEPGGTAGRPIYTILDSQELTGAGIVVSRIFGGVKLGTGGLVRAYGGTARDAVQNAGIIERPIFLPFRIRCSTEQLGLIEAGLHRKGWNVQARAVEGASAFLTISLPDEEKEPLQAWLSEVTSGRGVLEMLPD</sequence>
<dbReference type="SUPFAM" id="SSF54211">
    <property type="entry name" value="Ribosomal protein S5 domain 2-like"/>
    <property type="match status" value="1"/>
</dbReference>
<name>A0A948W6R6_UNCEI</name>
<dbReference type="Pfam" id="PF01205">
    <property type="entry name" value="Impact_N"/>
    <property type="match status" value="1"/>
</dbReference>
<dbReference type="Gene3D" id="3.30.230.30">
    <property type="entry name" value="Impact, N-terminal domain"/>
    <property type="match status" value="1"/>
</dbReference>